<evidence type="ECO:0000313" key="1">
    <source>
        <dbReference type="EMBL" id="KAE8328007.1"/>
    </source>
</evidence>
<protein>
    <submittedName>
        <fullName evidence="1">Uncharacterized protein</fullName>
    </submittedName>
</protein>
<evidence type="ECO:0000313" key="2">
    <source>
        <dbReference type="Proteomes" id="UP000325945"/>
    </source>
</evidence>
<reference evidence="2" key="1">
    <citation type="submission" date="2019-04" db="EMBL/GenBank/DDBJ databases">
        <title>Friends and foes A comparative genomics studyof 23 Aspergillus species from section Flavi.</title>
        <authorList>
            <consortium name="DOE Joint Genome Institute"/>
            <person name="Kjaerbolling I."/>
            <person name="Vesth T."/>
            <person name="Frisvad J.C."/>
            <person name="Nybo J.L."/>
            <person name="Theobald S."/>
            <person name="Kildgaard S."/>
            <person name="Isbrandt T."/>
            <person name="Kuo A."/>
            <person name="Sato A."/>
            <person name="Lyhne E.K."/>
            <person name="Kogle M.E."/>
            <person name="Wiebenga A."/>
            <person name="Kun R.S."/>
            <person name="Lubbers R.J."/>
            <person name="Makela M.R."/>
            <person name="Barry K."/>
            <person name="Chovatia M."/>
            <person name="Clum A."/>
            <person name="Daum C."/>
            <person name="Haridas S."/>
            <person name="He G."/>
            <person name="LaButti K."/>
            <person name="Lipzen A."/>
            <person name="Mondo S."/>
            <person name="Riley R."/>
            <person name="Salamov A."/>
            <person name="Simmons B.A."/>
            <person name="Magnuson J.K."/>
            <person name="Henrissat B."/>
            <person name="Mortensen U.H."/>
            <person name="Larsen T.O."/>
            <person name="Devries R.P."/>
            <person name="Grigoriev I.V."/>
            <person name="Machida M."/>
            <person name="Baker S.E."/>
            <person name="Andersen M.R."/>
        </authorList>
    </citation>
    <scope>NUCLEOTIDE SEQUENCE [LARGE SCALE GENOMIC DNA]</scope>
    <source>
        <strain evidence="2">CBS 130017</strain>
    </source>
</reference>
<keyword evidence="2" id="KW-1185">Reference proteome</keyword>
<dbReference type="EMBL" id="ML741788">
    <property type="protein sequence ID" value="KAE8328007.1"/>
    <property type="molecule type" value="Genomic_DNA"/>
</dbReference>
<dbReference type="Proteomes" id="UP000325945">
    <property type="component" value="Unassembled WGS sequence"/>
</dbReference>
<accession>A0A5N6X451</accession>
<sequence length="237" mass="27560">MPLKDYLANRVGPLLRRFEDKHERDGNVRKAQQLRRAQQEWRSYQPQLWDHFKSYYVCERAQRSFIQHEAYLQVKHDTLFQQLNQSSSVAGTLVTELESIQKELQRFNIGIWNAERKMQTILRGFPDVPLKRALDCRRRSSDWYLSKWLQTECANVGGCCGRGCGCCLRPRSSKRPNSLGHCTSACKCCEDARGFRIDFEKAEEDLTYIPIGIEEADVKGRGISYVKCLINAYIWGL</sequence>
<name>A0A5N6X451_9EURO</name>
<gene>
    <name evidence="1" type="ORF">BDV39DRAFT_192398</name>
</gene>
<dbReference type="AlphaFoldDB" id="A0A5N6X451"/>
<proteinExistence type="predicted"/>
<organism evidence="1 2">
    <name type="scientific">Aspergillus sergii</name>
    <dbReference type="NCBI Taxonomy" id="1034303"/>
    <lineage>
        <taxon>Eukaryota</taxon>
        <taxon>Fungi</taxon>
        <taxon>Dikarya</taxon>
        <taxon>Ascomycota</taxon>
        <taxon>Pezizomycotina</taxon>
        <taxon>Eurotiomycetes</taxon>
        <taxon>Eurotiomycetidae</taxon>
        <taxon>Eurotiales</taxon>
        <taxon>Aspergillaceae</taxon>
        <taxon>Aspergillus</taxon>
        <taxon>Aspergillus subgen. Circumdati</taxon>
    </lineage>
</organism>